<proteinExistence type="predicted"/>
<reference evidence="3 4" key="1">
    <citation type="journal article" date="2014" name="Nat. Genet.">
        <title>Genome sequence of the hot pepper provides insights into the evolution of pungency in Capsicum species.</title>
        <authorList>
            <person name="Kim S."/>
            <person name="Park M."/>
            <person name="Yeom S.I."/>
            <person name="Kim Y.M."/>
            <person name="Lee J.M."/>
            <person name="Lee H.A."/>
            <person name="Seo E."/>
            <person name="Choi J."/>
            <person name="Cheong K."/>
            <person name="Kim K.T."/>
            <person name="Jung K."/>
            <person name="Lee G.W."/>
            <person name="Oh S.K."/>
            <person name="Bae C."/>
            <person name="Kim S.B."/>
            <person name="Lee H.Y."/>
            <person name="Kim S.Y."/>
            <person name="Kim M.S."/>
            <person name="Kang B.C."/>
            <person name="Jo Y.D."/>
            <person name="Yang H.B."/>
            <person name="Jeong H.J."/>
            <person name="Kang W.H."/>
            <person name="Kwon J.K."/>
            <person name="Shin C."/>
            <person name="Lim J.Y."/>
            <person name="Park J.H."/>
            <person name="Huh J.H."/>
            <person name="Kim J.S."/>
            <person name="Kim B.D."/>
            <person name="Cohen O."/>
            <person name="Paran I."/>
            <person name="Suh M.C."/>
            <person name="Lee S.B."/>
            <person name="Kim Y.K."/>
            <person name="Shin Y."/>
            <person name="Noh S.J."/>
            <person name="Park J."/>
            <person name="Seo Y.S."/>
            <person name="Kwon S.Y."/>
            <person name="Kim H.A."/>
            <person name="Park J.M."/>
            <person name="Kim H.J."/>
            <person name="Choi S.B."/>
            <person name="Bosland P.W."/>
            <person name="Reeves G."/>
            <person name="Jo S.H."/>
            <person name="Lee B.W."/>
            <person name="Cho H.T."/>
            <person name="Choi H.S."/>
            <person name="Lee M.S."/>
            <person name="Yu Y."/>
            <person name="Do Choi Y."/>
            <person name="Park B.S."/>
            <person name="van Deynze A."/>
            <person name="Ashrafi H."/>
            <person name="Hill T."/>
            <person name="Kim W.T."/>
            <person name="Pai H.S."/>
            <person name="Ahn H.K."/>
            <person name="Yeam I."/>
            <person name="Giovannoni J.J."/>
            <person name="Rose J.K."/>
            <person name="Sorensen I."/>
            <person name="Lee S.J."/>
            <person name="Kim R.W."/>
            <person name="Choi I.Y."/>
            <person name="Choi B.S."/>
            <person name="Lim J.S."/>
            <person name="Lee Y.H."/>
            <person name="Choi D."/>
        </authorList>
    </citation>
    <scope>NUCLEOTIDE SEQUENCE [LARGE SCALE GENOMIC DNA]</scope>
    <source>
        <strain evidence="4">cv. CM334</strain>
    </source>
</reference>
<dbReference type="Gramene" id="PHT67850">
    <property type="protein sequence ID" value="PHT67850"/>
    <property type="gene ID" value="T459_27337"/>
</dbReference>
<evidence type="ECO:0000256" key="1">
    <source>
        <dbReference type="ARBA" id="ARBA00022441"/>
    </source>
</evidence>
<dbReference type="Gene3D" id="2.120.10.80">
    <property type="entry name" value="Kelch-type beta propeller"/>
    <property type="match status" value="1"/>
</dbReference>
<dbReference type="STRING" id="4072.A0A2G2YDM9"/>
<dbReference type="PANTHER" id="PTHR46122:SF13">
    <property type="entry name" value="F-BOX_KELCH-REPEAT PROTEIN SKIP11-LIKE"/>
    <property type="match status" value="1"/>
</dbReference>
<protein>
    <recommendedName>
        <fullName evidence="5">F-box/kelch-repeat protein SKIP11-like</fullName>
    </recommendedName>
</protein>
<name>A0A2G2YDM9_CAPAN</name>
<evidence type="ECO:0000256" key="2">
    <source>
        <dbReference type="ARBA" id="ARBA00022737"/>
    </source>
</evidence>
<comment type="caution">
    <text evidence="3">The sequence shown here is derived from an EMBL/GenBank/DDBJ whole genome shotgun (WGS) entry which is preliminary data.</text>
</comment>
<dbReference type="GO" id="GO:0005634">
    <property type="term" value="C:nucleus"/>
    <property type="evidence" value="ECO:0007669"/>
    <property type="project" value="UniProtKB-ARBA"/>
</dbReference>
<evidence type="ECO:0000313" key="4">
    <source>
        <dbReference type="Proteomes" id="UP000222542"/>
    </source>
</evidence>
<dbReference type="InterPro" id="IPR052439">
    <property type="entry name" value="F-box/Kelch-repeat"/>
</dbReference>
<reference evidence="3 4" key="2">
    <citation type="journal article" date="2017" name="Genome Biol.">
        <title>New reference genome sequences of hot pepper reveal the massive evolution of plant disease-resistance genes by retroduplication.</title>
        <authorList>
            <person name="Kim S."/>
            <person name="Park J."/>
            <person name="Yeom S.I."/>
            <person name="Kim Y.M."/>
            <person name="Seo E."/>
            <person name="Kim K.T."/>
            <person name="Kim M.S."/>
            <person name="Lee J.M."/>
            <person name="Cheong K."/>
            <person name="Shin H.S."/>
            <person name="Kim S.B."/>
            <person name="Han K."/>
            <person name="Lee J."/>
            <person name="Park M."/>
            <person name="Lee H.A."/>
            <person name="Lee H.Y."/>
            <person name="Lee Y."/>
            <person name="Oh S."/>
            <person name="Lee J.H."/>
            <person name="Choi E."/>
            <person name="Choi E."/>
            <person name="Lee S.E."/>
            <person name="Jeon J."/>
            <person name="Kim H."/>
            <person name="Choi G."/>
            <person name="Song H."/>
            <person name="Lee J."/>
            <person name="Lee S.C."/>
            <person name="Kwon J.K."/>
            <person name="Lee H.Y."/>
            <person name="Koo N."/>
            <person name="Hong Y."/>
            <person name="Kim R.W."/>
            <person name="Kang W.H."/>
            <person name="Huh J.H."/>
            <person name="Kang B.C."/>
            <person name="Yang T.J."/>
            <person name="Lee Y.H."/>
            <person name="Bennetzen J.L."/>
            <person name="Choi D."/>
        </authorList>
    </citation>
    <scope>NUCLEOTIDE SEQUENCE [LARGE SCALE GENOMIC DNA]</scope>
    <source>
        <strain evidence="4">cv. CM334</strain>
    </source>
</reference>
<dbReference type="SUPFAM" id="SSF117281">
    <property type="entry name" value="Kelch motif"/>
    <property type="match status" value="1"/>
</dbReference>
<organism evidence="3 4">
    <name type="scientific">Capsicum annuum</name>
    <name type="common">Capsicum pepper</name>
    <dbReference type="NCBI Taxonomy" id="4072"/>
    <lineage>
        <taxon>Eukaryota</taxon>
        <taxon>Viridiplantae</taxon>
        <taxon>Streptophyta</taxon>
        <taxon>Embryophyta</taxon>
        <taxon>Tracheophyta</taxon>
        <taxon>Spermatophyta</taxon>
        <taxon>Magnoliopsida</taxon>
        <taxon>eudicotyledons</taxon>
        <taxon>Gunneridae</taxon>
        <taxon>Pentapetalae</taxon>
        <taxon>asterids</taxon>
        <taxon>lamiids</taxon>
        <taxon>Solanales</taxon>
        <taxon>Solanaceae</taxon>
        <taxon>Solanoideae</taxon>
        <taxon>Capsiceae</taxon>
        <taxon>Capsicum</taxon>
    </lineage>
</organism>
<evidence type="ECO:0008006" key="5">
    <source>
        <dbReference type="Google" id="ProtNLM"/>
    </source>
</evidence>
<dbReference type="InterPro" id="IPR006652">
    <property type="entry name" value="Kelch_1"/>
</dbReference>
<keyword evidence="2" id="KW-0677">Repeat</keyword>
<accession>A0A2G2YDM9</accession>
<dbReference type="PANTHER" id="PTHR46122">
    <property type="entry name" value="GALACTOSE OXIDASE/KELCH REPEAT PROTEIN-RELATED"/>
    <property type="match status" value="1"/>
</dbReference>
<dbReference type="AlphaFoldDB" id="A0A2G2YDM9"/>
<evidence type="ECO:0000313" key="3">
    <source>
        <dbReference type="EMBL" id="PHT67850.1"/>
    </source>
</evidence>
<dbReference type="InterPro" id="IPR015915">
    <property type="entry name" value="Kelch-typ_b-propeller"/>
</dbReference>
<dbReference type="Pfam" id="PF01344">
    <property type="entry name" value="Kelch_1"/>
    <property type="match status" value="2"/>
</dbReference>
<sequence>MHVQIFFLSGDLELVELGILTYSHIKKDRRSEADNKDHAGENSDRSTLFPAIVRDNSINNLICCSRSEYDTIASLNHNFRSLIRSGELYTARRRIGVVEHWVYFSCQQPEWEPFDPVRLHRMLLPTMTPNDCFVQFSDKESIGIGMELLVYGKDVWPMSFIGTEGKILCSAELYNSETGTWRTLQSMNKQRKMCSGVFMDGKFYVIGGIGGANSKLLPCAEEYDLVTGT</sequence>
<dbReference type="EMBL" id="AYRZ02000011">
    <property type="protein sequence ID" value="PHT67850.1"/>
    <property type="molecule type" value="Genomic_DNA"/>
</dbReference>
<dbReference type="Proteomes" id="UP000222542">
    <property type="component" value="Unassembled WGS sequence"/>
</dbReference>
<dbReference type="OMA" id="STHQVIK"/>
<gene>
    <name evidence="3" type="ORF">T459_27337</name>
</gene>
<keyword evidence="4" id="KW-1185">Reference proteome</keyword>
<keyword evidence="1" id="KW-0880">Kelch repeat</keyword>